<dbReference type="EMBL" id="AP028961">
    <property type="protein sequence ID" value="BET44466.1"/>
    <property type="molecule type" value="Genomic_DNA"/>
</dbReference>
<dbReference type="PROSITE" id="PS50861">
    <property type="entry name" value="AA_TRNA_LIGASE_II_GLYAB"/>
    <property type="match status" value="1"/>
</dbReference>
<feature type="domain" description="DALR anticodon binding" evidence="12">
    <location>
        <begin position="584"/>
        <end position="679"/>
    </location>
</feature>
<dbReference type="PRINTS" id="PR01045">
    <property type="entry name" value="TRNASYNTHGB"/>
</dbReference>
<evidence type="ECO:0000256" key="8">
    <source>
        <dbReference type="ARBA" id="ARBA00022917"/>
    </source>
</evidence>
<organism evidence="13">
    <name type="scientific">Candidatus Aschnera chinzeii</name>
    <dbReference type="NCBI Taxonomy" id="1485666"/>
    <lineage>
        <taxon>Bacteria</taxon>
        <taxon>Pseudomonadati</taxon>
        <taxon>Pseudomonadota</taxon>
        <taxon>Gammaproteobacteria</taxon>
        <taxon>Enterobacterales</taxon>
        <taxon>Enterobacteriaceae</taxon>
        <taxon>Candidatus Aschnera</taxon>
    </lineage>
</organism>
<keyword evidence="5 11" id="KW-0436">Ligase</keyword>
<dbReference type="GO" id="GO:0004820">
    <property type="term" value="F:glycine-tRNA ligase activity"/>
    <property type="evidence" value="ECO:0007669"/>
    <property type="project" value="UniProtKB-UniRule"/>
</dbReference>
<dbReference type="GO" id="GO:0006426">
    <property type="term" value="P:glycyl-tRNA aminoacylation"/>
    <property type="evidence" value="ECO:0007669"/>
    <property type="project" value="UniProtKB-UniRule"/>
</dbReference>
<comment type="subunit">
    <text evidence="3 11">Tetramer of two alpha and two beta subunits.</text>
</comment>
<evidence type="ECO:0000256" key="7">
    <source>
        <dbReference type="ARBA" id="ARBA00022840"/>
    </source>
</evidence>
<dbReference type="PANTHER" id="PTHR30075:SF2">
    <property type="entry name" value="GLYCINE--TRNA LIGASE, CHLOROPLASTIC_MITOCHONDRIAL 2"/>
    <property type="match status" value="1"/>
</dbReference>
<evidence type="ECO:0000256" key="4">
    <source>
        <dbReference type="ARBA" id="ARBA00022490"/>
    </source>
</evidence>
<dbReference type="InterPro" id="IPR006194">
    <property type="entry name" value="Gly-tRNA-synth_heterodimer"/>
</dbReference>
<dbReference type="EC" id="6.1.1.14" evidence="11"/>
<dbReference type="AlphaFoldDB" id="A0AAT9G421"/>
<dbReference type="GO" id="GO:0005829">
    <property type="term" value="C:cytosol"/>
    <property type="evidence" value="ECO:0007669"/>
    <property type="project" value="TreeGrafter"/>
</dbReference>
<accession>A0AAT9G421</accession>
<keyword evidence="9 11" id="KW-0030">Aminoacyl-tRNA synthetase</keyword>
<keyword evidence="6 11" id="KW-0547">Nucleotide-binding</keyword>
<dbReference type="GO" id="GO:0006420">
    <property type="term" value="P:arginyl-tRNA aminoacylation"/>
    <property type="evidence" value="ECO:0007669"/>
    <property type="project" value="InterPro"/>
</dbReference>
<sequence length="696" mass="80732">MKHNFLIEIGTEELPPKKLRVLGELLSSNFKHQLKIVKISYDDVVWYASPCRLAIKVLNISKYQSDIENKYKGPSLKEAFDDTGNFTYKAKMWADKFGININSVEHLVTANGTWLFYRSFQKGQKTTKLIFDVAYKSITRLNNQQLMYWGMCYSKFIRPVHTVLMLFDDILIDGKIFGISSNNMINGHKFMSHSKVFIGSVNDYIKLLRNDGKVIVDYEERKLLIKNKINHIVNEFKYVINISNDLLEEVTSLVEWPEVLIGQFKKRFLDIPVEILIYVIQNIQKCFPVYDMNGKILPIFLFVVNIKSSRPDEIVLYYEKVIFAKLKDVEFFLKTDTKKQLINYVPLLNTIIFHKDLGTMKDKTDRLMILVKWIATKIGANPIYSIRAALLSKCDLLTRMVNEFSDMQGIIGMYYACLNNENKEIAVAIKEQYQQPTFSGDNLPSNDISSVLSIADKIDTIVSIIGLNKHITGNKDPFALRRAAYGILYILINKEYNIDLIDLVKETTKELKNKLCNENIVNDVIEFIYSRIYSLYRKHNYHPNIIKSVLICSVTNPLQFDLRIKAISYFCTLNISYDIIQINKRINNMLKEASDKVNNAINPALLKKNEEIMLVNFLSDCEKKFLTFLKRNNYKLAILELTNINMLVNAFFNNVMVMVDDKSIRINRLTLLYIIRNLFLKIADLSILDHIGKYSV</sequence>
<evidence type="ECO:0000256" key="10">
    <source>
        <dbReference type="ARBA" id="ARBA00047937"/>
    </source>
</evidence>
<evidence type="ECO:0000256" key="1">
    <source>
        <dbReference type="ARBA" id="ARBA00004496"/>
    </source>
</evidence>
<proteinExistence type="inferred from homology"/>
<evidence type="ECO:0000256" key="5">
    <source>
        <dbReference type="ARBA" id="ARBA00022598"/>
    </source>
</evidence>
<evidence type="ECO:0000256" key="2">
    <source>
        <dbReference type="ARBA" id="ARBA00008226"/>
    </source>
</evidence>
<gene>
    <name evidence="11 13" type="primary">glyS</name>
    <name evidence="13" type="ORF">ACHINZ_1360</name>
</gene>
<dbReference type="NCBIfam" id="TIGR00211">
    <property type="entry name" value="glyS"/>
    <property type="match status" value="1"/>
</dbReference>
<comment type="catalytic activity">
    <reaction evidence="10 11">
        <text>tRNA(Gly) + glycine + ATP = glycyl-tRNA(Gly) + AMP + diphosphate</text>
        <dbReference type="Rhea" id="RHEA:16013"/>
        <dbReference type="Rhea" id="RHEA-COMP:9664"/>
        <dbReference type="Rhea" id="RHEA-COMP:9683"/>
        <dbReference type="ChEBI" id="CHEBI:30616"/>
        <dbReference type="ChEBI" id="CHEBI:33019"/>
        <dbReference type="ChEBI" id="CHEBI:57305"/>
        <dbReference type="ChEBI" id="CHEBI:78442"/>
        <dbReference type="ChEBI" id="CHEBI:78522"/>
        <dbReference type="ChEBI" id="CHEBI:456215"/>
        <dbReference type="EC" id="6.1.1.14"/>
    </reaction>
</comment>
<dbReference type="GO" id="GO:0005524">
    <property type="term" value="F:ATP binding"/>
    <property type="evidence" value="ECO:0007669"/>
    <property type="project" value="UniProtKB-UniRule"/>
</dbReference>
<dbReference type="HAMAP" id="MF_00255">
    <property type="entry name" value="Gly_tRNA_synth_beta"/>
    <property type="match status" value="1"/>
</dbReference>
<keyword evidence="7 11" id="KW-0067">ATP-binding</keyword>
<evidence type="ECO:0000256" key="3">
    <source>
        <dbReference type="ARBA" id="ARBA00011209"/>
    </source>
</evidence>
<dbReference type="PANTHER" id="PTHR30075">
    <property type="entry name" value="GLYCYL-TRNA SYNTHETASE"/>
    <property type="match status" value="1"/>
</dbReference>
<reference evidence="13" key="2">
    <citation type="submission" date="2023-10" db="EMBL/GenBank/DDBJ databases">
        <authorList>
            <person name="Koga R."/>
            <person name="Fukatsu T."/>
        </authorList>
    </citation>
    <scope>NUCLEOTIDE SEQUENCE</scope>
    <source>
        <strain evidence="13">Kw-01</strain>
    </source>
</reference>
<dbReference type="InterPro" id="IPR015944">
    <property type="entry name" value="Gly-tRNA-synth_bsu"/>
</dbReference>
<dbReference type="SUPFAM" id="SSF109604">
    <property type="entry name" value="HD-domain/PDEase-like"/>
    <property type="match status" value="1"/>
</dbReference>
<comment type="similarity">
    <text evidence="2 11">Belongs to the class-II aminoacyl-tRNA synthetase family.</text>
</comment>
<protein>
    <recommendedName>
        <fullName evidence="11">Glycine--tRNA ligase beta subunit</fullName>
        <ecNumber evidence="11">6.1.1.14</ecNumber>
    </recommendedName>
    <alternativeName>
        <fullName evidence="11">Glycyl-tRNA synthetase beta subunit</fullName>
        <shortName evidence="11">GlyRS</shortName>
    </alternativeName>
</protein>
<dbReference type="GO" id="GO:0004814">
    <property type="term" value="F:arginine-tRNA ligase activity"/>
    <property type="evidence" value="ECO:0007669"/>
    <property type="project" value="InterPro"/>
</dbReference>
<evidence type="ECO:0000313" key="13">
    <source>
        <dbReference type="EMBL" id="BET44466.1"/>
    </source>
</evidence>
<keyword evidence="8 11" id="KW-0648">Protein biosynthesis</keyword>
<reference evidence="13" key="1">
    <citation type="journal article" date="2023" name="Front. Microbiol.">
        <title>Genome analysis of Candidatus Aschnera chinzeii, the bacterial endosymbiont of the blood-sucking bat fly Penicillidia jenynsii (Insecta: Diptera: Nycteribiidae).</title>
        <authorList>
            <person name="Koga R."/>
            <person name="Moriyama M."/>
            <person name="Nozaki T."/>
            <person name="Fukatsu T."/>
        </authorList>
    </citation>
    <scope>NUCLEOTIDE SEQUENCE</scope>
    <source>
        <strain evidence="13">Kw-01</strain>
    </source>
</reference>
<evidence type="ECO:0000256" key="6">
    <source>
        <dbReference type="ARBA" id="ARBA00022741"/>
    </source>
</evidence>
<evidence type="ECO:0000256" key="9">
    <source>
        <dbReference type="ARBA" id="ARBA00023146"/>
    </source>
</evidence>
<evidence type="ECO:0000256" key="11">
    <source>
        <dbReference type="HAMAP-Rule" id="MF_00255"/>
    </source>
</evidence>
<keyword evidence="4 11" id="KW-0963">Cytoplasm</keyword>
<comment type="subcellular location">
    <subcellularLocation>
        <location evidence="1 11">Cytoplasm</location>
    </subcellularLocation>
</comment>
<evidence type="ECO:0000259" key="12">
    <source>
        <dbReference type="Pfam" id="PF05746"/>
    </source>
</evidence>
<dbReference type="Pfam" id="PF05746">
    <property type="entry name" value="DALR_1"/>
    <property type="match status" value="1"/>
</dbReference>
<dbReference type="Pfam" id="PF02092">
    <property type="entry name" value="tRNA_synt_2f"/>
    <property type="match status" value="1"/>
</dbReference>
<name>A0AAT9G421_9ENTR</name>
<dbReference type="InterPro" id="IPR008909">
    <property type="entry name" value="DALR_anticod-bd"/>
</dbReference>